<gene>
    <name evidence="3" type="ORF">QP460_006670</name>
</gene>
<feature type="transmembrane region" description="Helical" evidence="2">
    <location>
        <begin position="162"/>
        <end position="186"/>
    </location>
</feature>
<keyword evidence="2" id="KW-1133">Transmembrane helix</keyword>
<reference evidence="3" key="1">
    <citation type="submission" date="2023-05" db="EMBL/GenBank/DDBJ databases">
        <authorList>
            <person name="Du J."/>
        </authorList>
    </citation>
    <scope>NUCLEOTIDE SEQUENCE</scope>
    <source>
        <strain evidence="3">UMB1064</strain>
    </source>
</reference>
<comment type="caution">
    <text evidence="3">The sequence shown here is derived from an EMBL/GenBank/DDBJ whole genome shotgun (WGS) entry which is preliminary data.</text>
</comment>
<feature type="compositionally biased region" description="Low complexity" evidence="1">
    <location>
        <begin position="97"/>
        <end position="133"/>
    </location>
</feature>
<feature type="region of interest" description="Disordered" evidence="1">
    <location>
        <begin position="86"/>
        <end position="133"/>
    </location>
</feature>
<dbReference type="EMBL" id="JASOOY020000020">
    <property type="protein sequence ID" value="MEO3717268.1"/>
    <property type="molecule type" value="Genomic_DNA"/>
</dbReference>
<keyword evidence="2" id="KW-0472">Membrane</keyword>
<sequence length="345" mass="37501">MGDRYNLYESLKLDSAASTEELNANLSSQLSELRNAGISEYSGEFQEKLTALQVLGDEGRRREYDTLLADENATITIATLRGLASRPVPTAQESSYQTQAQQTRQAQSQPSPAQQAQQAQWSAPTQNGPATVTTTVTTDVPLLPANATLQNMWQRMPRIPRITTGLIGFSTLIGIITVLYAIKLGIQGAINLGSLESSLGDSWEGIGYMMGAAAALVLVPILLLLGMMLVTLTAYWIHSILRGEDTTTPIFFCVTVAPLALTMTIIPILFLSSWVDVVLFLAGGMLIAACVLMFLKDMRAWFRGQELVKTTQSAPGQGYAPQYPQSQNIQGYQFGQNSSPNNTQK</sequence>
<name>A0AAW9ST27_CORAY</name>
<evidence type="ECO:0000313" key="4">
    <source>
        <dbReference type="Proteomes" id="UP001223646"/>
    </source>
</evidence>
<evidence type="ECO:0000256" key="1">
    <source>
        <dbReference type="SAM" id="MobiDB-lite"/>
    </source>
</evidence>
<accession>A0AAW9ST27</accession>
<evidence type="ECO:0000256" key="2">
    <source>
        <dbReference type="SAM" id="Phobius"/>
    </source>
</evidence>
<keyword evidence="2" id="KW-0812">Transmembrane</keyword>
<dbReference type="Proteomes" id="UP001223646">
    <property type="component" value="Unassembled WGS sequence"/>
</dbReference>
<reference evidence="3" key="2">
    <citation type="submission" date="2024-05" db="EMBL/GenBank/DDBJ databases">
        <authorList>
            <person name="Wolfe A."/>
        </authorList>
    </citation>
    <scope>NUCLEOTIDE SEQUENCE</scope>
    <source>
        <strain evidence="3">UMB1064</strain>
    </source>
</reference>
<proteinExistence type="predicted"/>
<feature type="transmembrane region" description="Helical" evidence="2">
    <location>
        <begin position="277"/>
        <end position="295"/>
    </location>
</feature>
<evidence type="ECO:0000313" key="3">
    <source>
        <dbReference type="EMBL" id="MEO3717268.1"/>
    </source>
</evidence>
<organism evidence="3 4">
    <name type="scientific">Corynebacterium amycolatum</name>
    <dbReference type="NCBI Taxonomy" id="43765"/>
    <lineage>
        <taxon>Bacteria</taxon>
        <taxon>Bacillati</taxon>
        <taxon>Actinomycetota</taxon>
        <taxon>Actinomycetes</taxon>
        <taxon>Mycobacteriales</taxon>
        <taxon>Corynebacteriaceae</taxon>
        <taxon>Corynebacterium</taxon>
    </lineage>
</organism>
<dbReference type="RefSeq" id="WP_284825825.1">
    <property type="nucleotide sequence ID" value="NZ_JASOOY020000020.1"/>
</dbReference>
<protein>
    <submittedName>
        <fullName evidence="3">Molecular chaperone DnaJ</fullName>
    </submittedName>
</protein>
<feature type="transmembrane region" description="Helical" evidence="2">
    <location>
        <begin position="206"/>
        <end position="237"/>
    </location>
</feature>
<feature type="transmembrane region" description="Helical" evidence="2">
    <location>
        <begin position="249"/>
        <end position="271"/>
    </location>
</feature>
<dbReference type="AlphaFoldDB" id="A0AAW9ST27"/>